<accession>A0AA49GJZ1</accession>
<dbReference type="InterPro" id="IPR036938">
    <property type="entry name" value="PAP2/HPO_sf"/>
</dbReference>
<reference evidence="2" key="1">
    <citation type="journal article" date="2023" name="Comput. Struct. Biotechnol. J.">
        <title>Discovery of a novel marine Bacteroidetes with a rich repertoire of carbohydrate-active enzymes.</title>
        <authorList>
            <person name="Chen B."/>
            <person name="Liu G."/>
            <person name="Chen Q."/>
            <person name="Wang H."/>
            <person name="Liu L."/>
            <person name="Tang K."/>
        </authorList>
    </citation>
    <scope>NUCLEOTIDE SEQUENCE</scope>
    <source>
        <strain evidence="2">TK19036</strain>
    </source>
</reference>
<dbReference type="Gene3D" id="1.20.144.10">
    <property type="entry name" value="Phosphatidic acid phosphatase type 2/haloperoxidase"/>
    <property type="match status" value="1"/>
</dbReference>
<evidence type="ECO:0000259" key="1">
    <source>
        <dbReference type="SMART" id="SM00014"/>
    </source>
</evidence>
<evidence type="ECO:0000313" key="2">
    <source>
        <dbReference type="EMBL" id="WKN35119.1"/>
    </source>
</evidence>
<reference evidence="2" key="2">
    <citation type="journal article" date="2024" name="Antonie Van Leeuwenhoek">
        <title>Roseihalotalea indica gen. nov., sp. nov., a halophilic Bacteroidetes from mesopelagic Southwest Indian Ocean with higher carbohydrate metabolic potential.</title>
        <authorList>
            <person name="Chen B."/>
            <person name="Zhang M."/>
            <person name="Lin D."/>
            <person name="Ye J."/>
            <person name="Tang K."/>
        </authorList>
    </citation>
    <scope>NUCLEOTIDE SEQUENCE</scope>
    <source>
        <strain evidence="2">TK19036</strain>
    </source>
</reference>
<dbReference type="SMART" id="SM00014">
    <property type="entry name" value="acidPPc"/>
    <property type="match status" value="1"/>
</dbReference>
<feature type="domain" description="Phosphatidic acid phosphatase type 2/haloperoxidase" evidence="1">
    <location>
        <begin position="125"/>
        <end position="247"/>
    </location>
</feature>
<dbReference type="PANTHER" id="PTHR14969:SF13">
    <property type="entry name" value="AT30094P"/>
    <property type="match status" value="1"/>
</dbReference>
<dbReference type="Pfam" id="PF01569">
    <property type="entry name" value="PAP2"/>
    <property type="match status" value="1"/>
</dbReference>
<sequence length="279" mass="30605">MMKTYDRGLLSLIRLCLFYFIFFCLLSPVGYSQHIYQLKPAKEIPLLAAGVGGTITSVLLRNKYKPLTADDLGKLNASDIFAIDHSAASNYGKGARVASDVFVSVSYAFPLTTLFLPDIRSDPGTIGVMLAEALLINETLTGITKSLVRRPRPFTYNQDVPENIRTGVGSNYSFFSGHTSYTATFSFFTAKVISDNTDNNTVKAVVWTGAVLWPAATGYFRYKAGMHFPTDVITGYLVGASIGYFVPQLHKIKTKNEDAKVQLSNLQVGPGFVYLSIAF</sequence>
<dbReference type="PANTHER" id="PTHR14969">
    <property type="entry name" value="SPHINGOSINE-1-PHOSPHATE PHOSPHOHYDROLASE"/>
    <property type="match status" value="1"/>
</dbReference>
<dbReference type="AlphaFoldDB" id="A0AA49GJZ1"/>
<organism evidence="2">
    <name type="scientific">Roseihalotalea indica</name>
    <dbReference type="NCBI Taxonomy" id="2867963"/>
    <lineage>
        <taxon>Bacteria</taxon>
        <taxon>Pseudomonadati</taxon>
        <taxon>Bacteroidota</taxon>
        <taxon>Cytophagia</taxon>
        <taxon>Cytophagales</taxon>
        <taxon>Catalimonadaceae</taxon>
        <taxon>Roseihalotalea</taxon>
    </lineage>
</organism>
<dbReference type="CDD" id="cd01610">
    <property type="entry name" value="PAP2_like"/>
    <property type="match status" value="1"/>
</dbReference>
<dbReference type="SUPFAM" id="SSF48317">
    <property type="entry name" value="Acid phosphatase/Vanadium-dependent haloperoxidase"/>
    <property type="match status" value="1"/>
</dbReference>
<gene>
    <name evidence="2" type="ORF">K4G66_22340</name>
</gene>
<dbReference type="EMBL" id="CP120682">
    <property type="protein sequence ID" value="WKN35119.1"/>
    <property type="molecule type" value="Genomic_DNA"/>
</dbReference>
<proteinExistence type="predicted"/>
<dbReference type="InterPro" id="IPR000326">
    <property type="entry name" value="PAP2/HPO"/>
</dbReference>
<protein>
    <submittedName>
        <fullName evidence="2">Phosphatase PAP2 family protein</fullName>
    </submittedName>
</protein>
<name>A0AA49GJZ1_9BACT</name>